<keyword evidence="2" id="KW-1185">Reference proteome</keyword>
<organism evidence="1 2">
    <name type="scientific">Stephania cephalantha</name>
    <dbReference type="NCBI Taxonomy" id="152367"/>
    <lineage>
        <taxon>Eukaryota</taxon>
        <taxon>Viridiplantae</taxon>
        <taxon>Streptophyta</taxon>
        <taxon>Embryophyta</taxon>
        <taxon>Tracheophyta</taxon>
        <taxon>Spermatophyta</taxon>
        <taxon>Magnoliopsida</taxon>
        <taxon>Ranunculales</taxon>
        <taxon>Menispermaceae</taxon>
        <taxon>Menispermoideae</taxon>
        <taxon>Cissampelideae</taxon>
        <taxon>Stephania</taxon>
    </lineage>
</organism>
<evidence type="ECO:0000313" key="1">
    <source>
        <dbReference type="EMBL" id="KAK9118310.1"/>
    </source>
</evidence>
<sequence length="103" mass="11529">MDEKKLSSQPISDSEETVNAATLKSVEFDKFSITDKYLSGPEETLEVSSHEPDITTAHNQDDEVDKEIEVISERPDEPQIESEEDQPLVLVKPPTLPSMFAKP</sequence>
<dbReference type="AlphaFoldDB" id="A0AAP0IN52"/>
<name>A0AAP0IN52_9MAGN</name>
<dbReference type="Proteomes" id="UP001419268">
    <property type="component" value="Unassembled WGS sequence"/>
</dbReference>
<protein>
    <submittedName>
        <fullName evidence="1">Uncharacterized protein</fullName>
    </submittedName>
</protein>
<dbReference type="EMBL" id="JBBNAG010000007">
    <property type="protein sequence ID" value="KAK9118310.1"/>
    <property type="molecule type" value="Genomic_DNA"/>
</dbReference>
<evidence type="ECO:0000313" key="2">
    <source>
        <dbReference type="Proteomes" id="UP001419268"/>
    </source>
</evidence>
<comment type="caution">
    <text evidence="1">The sequence shown here is derived from an EMBL/GenBank/DDBJ whole genome shotgun (WGS) entry which is preliminary data.</text>
</comment>
<reference evidence="1 2" key="1">
    <citation type="submission" date="2024-01" db="EMBL/GenBank/DDBJ databases">
        <title>Genome assemblies of Stephania.</title>
        <authorList>
            <person name="Yang L."/>
        </authorList>
    </citation>
    <scope>NUCLEOTIDE SEQUENCE [LARGE SCALE GENOMIC DNA]</scope>
    <source>
        <strain evidence="1">JXDWG</strain>
        <tissue evidence="1">Leaf</tissue>
    </source>
</reference>
<accession>A0AAP0IN52</accession>
<proteinExistence type="predicted"/>
<gene>
    <name evidence="1" type="ORF">Scep_016403</name>
</gene>